<accession>A0A9D1M7M6</accession>
<dbReference type="AlphaFoldDB" id="A0A9D1M7M6"/>
<dbReference type="InterPro" id="IPR051094">
    <property type="entry name" value="Diverse_Catalytic_Enzymes"/>
</dbReference>
<dbReference type="InterPro" id="IPR003607">
    <property type="entry name" value="HD/PDEase_dom"/>
</dbReference>
<protein>
    <submittedName>
        <fullName evidence="2">HDIG domain-containing protein</fullName>
    </submittedName>
</protein>
<proteinExistence type="predicted"/>
<evidence type="ECO:0000313" key="2">
    <source>
        <dbReference type="EMBL" id="HIU55330.1"/>
    </source>
</evidence>
<dbReference type="Pfam" id="PF01966">
    <property type="entry name" value="HD"/>
    <property type="match status" value="1"/>
</dbReference>
<feature type="domain" description="HD" evidence="1">
    <location>
        <begin position="22"/>
        <end position="140"/>
    </location>
</feature>
<dbReference type="CDD" id="cd00077">
    <property type="entry name" value="HDc"/>
    <property type="match status" value="1"/>
</dbReference>
<dbReference type="Proteomes" id="UP000824112">
    <property type="component" value="Unassembled WGS sequence"/>
</dbReference>
<evidence type="ECO:0000259" key="1">
    <source>
        <dbReference type="Pfam" id="PF01966"/>
    </source>
</evidence>
<dbReference type="InterPro" id="IPR006674">
    <property type="entry name" value="HD_domain"/>
</dbReference>
<name>A0A9D1M7M6_9BACT</name>
<reference evidence="2" key="1">
    <citation type="submission" date="2020-10" db="EMBL/GenBank/DDBJ databases">
        <authorList>
            <person name="Gilroy R."/>
        </authorList>
    </citation>
    <scope>NUCLEOTIDE SEQUENCE</scope>
    <source>
        <strain evidence="2">CHK158-818</strain>
    </source>
</reference>
<dbReference type="PANTHER" id="PTHR35795:SF1">
    <property type="entry name" value="BIS(5'-NUCLEOSYL)-TETRAPHOSPHATASE, SYMMETRICAL"/>
    <property type="match status" value="1"/>
</dbReference>
<dbReference type="InterPro" id="IPR006675">
    <property type="entry name" value="HDIG_dom"/>
</dbReference>
<dbReference type="NCBIfam" id="TIGR00277">
    <property type="entry name" value="HDIG"/>
    <property type="match status" value="1"/>
</dbReference>
<dbReference type="Gene3D" id="1.10.3210.10">
    <property type="entry name" value="Hypothetical protein af1432"/>
    <property type="match status" value="1"/>
</dbReference>
<dbReference type="EMBL" id="DVNA01000134">
    <property type="protein sequence ID" value="HIU55330.1"/>
    <property type="molecule type" value="Genomic_DNA"/>
</dbReference>
<sequence>MEPQKLIDKYYHDNLPLKEILLRHSQLVTEKALAIARNHPELNPDLPFIAEAAMLHDIGIFLTSAPSIQCVGEKPYICHGYLGRELLDKEGFPRHGLVCERHTGTGLSLKDIQQQSLPLPLRDMRPVSIEEQIICFADKFFSKSGDQKEKSIEKIIKGLSKYGTESVERFTAWCSIFLA</sequence>
<evidence type="ECO:0000313" key="3">
    <source>
        <dbReference type="Proteomes" id="UP000824112"/>
    </source>
</evidence>
<organism evidence="2 3">
    <name type="scientific">Candidatus Gallibacteroides avistercoris</name>
    <dbReference type="NCBI Taxonomy" id="2840833"/>
    <lineage>
        <taxon>Bacteria</taxon>
        <taxon>Pseudomonadati</taxon>
        <taxon>Bacteroidota</taxon>
        <taxon>Bacteroidia</taxon>
        <taxon>Bacteroidales</taxon>
        <taxon>Bacteroidaceae</taxon>
        <taxon>Bacteroidaceae incertae sedis</taxon>
        <taxon>Candidatus Gallibacteroides</taxon>
    </lineage>
</organism>
<comment type="caution">
    <text evidence="2">The sequence shown here is derived from an EMBL/GenBank/DDBJ whole genome shotgun (WGS) entry which is preliminary data.</text>
</comment>
<dbReference type="SUPFAM" id="SSF109604">
    <property type="entry name" value="HD-domain/PDEase-like"/>
    <property type="match status" value="1"/>
</dbReference>
<dbReference type="PANTHER" id="PTHR35795">
    <property type="entry name" value="SLR1885 PROTEIN"/>
    <property type="match status" value="1"/>
</dbReference>
<gene>
    <name evidence="2" type="ORF">IAB03_05935</name>
</gene>
<reference evidence="2" key="2">
    <citation type="journal article" date="2021" name="PeerJ">
        <title>Extensive microbial diversity within the chicken gut microbiome revealed by metagenomics and culture.</title>
        <authorList>
            <person name="Gilroy R."/>
            <person name="Ravi A."/>
            <person name="Getino M."/>
            <person name="Pursley I."/>
            <person name="Horton D.L."/>
            <person name="Alikhan N.F."/>
            <person name="Baker D."/>
            <person name="Gharbi K."/>
            <person name="Hall N."/>
            <person name="Watson M."/>
            <person name="Adriaenssens E.M."/>
            <person name="Foster-Nyarko E."/>
            <person name="Jarju S."/>
            <person name="Secka A."/>
            <person name="Antonio M."/>
            <person name="Oren A."/>
            <person name="Chaudhuri R.R."/>
            <person name="La Ragione R."/>
            <person name="Hildebrand F."/>
            <person name="Pallen M.J."/>
        </authorList>
    </citation>
    <scope>NUCLEOTIDE SEQUENCE</scope>
    <source>
        <strain evidence="2">CHK158-818</strain>
    </source>
</reference>